<dbReference type="SMART" id="SM00046">
    <property type="entry name" value="DAGKc"/>
    <property type="match status" value="1"/>
</dbReference>
<gene>
    <name evidence="6" type="ORF">H257_00341</name>
</gene>
<organism evidence="6">
    <name type="scientific">Aphanomyces astaci</name>
    <name type="common">Crayfish plague agent</name>
    <dbReference type="NCBI Taxonomy" id="112090"/>
    <lineage>
        <taxon>Eukaryota</taxon>
        <taxon>Sar</taxon>
        <taxon>Stramenopiles</taxon>
        <taxon>Oomycota</taxon>
        <taxon>Saprolegniomycetes</taxon>
        <taxon>Saprolegniales</taxon>
        <taxon>Verrucalvaceae</taxon>
        <taxon>Aphanomyces</taxon>
    </lineage>
</organism>
<evidence type="ECO:0000256" key="4">
    <source>
        <dbReference type="ARBA" id="ARBA00022840"/>
    </source>
</evidence>
<keyword evidence="2" id="KW-0547">Nucleotide-binding</keyword>
<protein>
    <recommendedName>
        <fullName evidence="5">DAGKc domain-containing protein</fullName>
    </recommendedName>
</protein>
<proteinExistence type="predicted"/>
<dbReference type="STRING" id="112090.W4HA15"/>
<evidence type="ECO:0000256" key="2">
    <source>
        <dbReference type="ARBA" id="ARBA00022741"/>
    </source>
</evidence>
<sequence>MTASNASSDGALALGSAFTYNGGTVELWMDPLGLDVKQGGEKTLHVTWQDVVGASSNSTTLHIGTCVKDSHGHRQLDTIVLEGPVSEDVGKFANAIRYIAKFHHFHKSSLPSIDDMADKAPPAQTCLVLINPVGGTGHAQRTYDHKVHAVFEAANIVVTKVLTKHEAHATDIVESLDLTEYAFVVCVGGDGLVSEVVQGLMKRPDWVQAIRFPIGIIPGGSGNGLVKSLLHINHEEYSAVNSAYAIVKGSPQPLDMATTRNASSTRYSFLSLSWAFIADVDLDSERYRFMGSARFTMAAVIKMLSLKRWRGRLTYLVPEGETSSQPQSYWDMHGNDASSAAPITSLLPATMGGDFSEKWATIDGNFSLFWSSSVSHPSWDVHLVPGATANDGFVYLVVVEGVVSVWTMTRVLLGLETGAHAALKSVRVIKTRAFELKVDDTNFLSLDGERFAGNTVQVEVHRGLGRVMGLTPASSN</sequence>
<feature type="domain" description="DAGKc" evidence="5">
    <location>
        <begin position="121"/>
        <end position="263"/>
    </location>
</feature>
<dbReference type="InterPro" id="IPR017438">
    <property type="entry name" value="ATP-NAD_kinase_N"/>
</dbReference>
<dbReference type="RefSeq" id="XP_009821275.1">
    <property type="nucleotide sequence ID" value="XM_009822973.1"/>
</dbReference>
<dbReference type="Gene3D" id="3.40.50.10330">
    <property type="entry name" value="Probable inorganic polyphosphate/atp-NAD kinase, domain 1"/>
    <property type="match status" value="1"/>
</dbReference>
<dbReference type="OrthoDB" id="3853857at2759"/>
<dbReference type="Pfam" id="PF19279">
    <property type="entry name" value="YegS_C"/>
    <property type="match status" value="1"/>
</dbReference>
<dbReference type="VEuPathDB" id="FungiDB:H257_00341"/>
<evidence type="ECO:0000313" key="6">
    <source>
        <dbReference type="EMBL" id="ETV88875.1"/>
    </source>
</evidence>
<dbReference type="GeneID" id="20802337"/>
<dbReference type="GO" id="GO:0016020">
    <property type="term" value="C:membrane"/>
    <property type="evidence" value="ECO:0007669"/>
    <property type="project" value="TreeGrafter"/>
</dbReference>
<keyword evidence="1" id="KW-0808">Transferase</keyword>
<dbReference type="GO" id="GO:0046512">
    <property type="term" value="P:sphingosine biosynthetic process"/>
    <property type="evidence" value="ECO:0007669"/>
    <property type="project" value="TreeGrafter"/>
</dbReference>
<dbReference type="InterPro" id="IPR001206">
    <property type="entry name" value="Diacylglycerol_kinase_cat_dom"/>
</dbReference>
<dbReference type="Gene3D" id="2.60.200.40">
    <property type="match status" value="1"/>
</dbReference>
<evidence type="ECO:0000259" key="5">
    <source>
        <dbReference type="PROSITE" id="PS50146"/>
    </source>
</evidence>
<keyword evidence="4" id="KW-0067">ATP-binding</keyword>
<reference evidence="6" key="1">
    <citation type="submission" date="2013-12" db="EMBL/GenBank/DDBJ databases">
        <title>The Genome Sequence of Aphanomyces astaci APO3.</title>
        <authorList>
            <consortium name="The Broad Institute Genomics Platform"/>
            <person name="Russ C."/>
            <person name="Tyler B."/>
            <person name="van West P."/>
            <person name="Dieguez-Uribeondo J."/>
            <person name="Young S.K."/>
            <person name="Zeng Q."/>
            <person name="Gargeya S."/>
            <person name="Fitzgerald M."/>
            <person name="Abouelleil A."/>
            <person name="Alvarado L."/>
            <person name="Chapman S.B."/>
            <person name="Gainer-Dewar J."/>
            <person name="Goldberg J."/>
            <person name="Griggs A."/>
            <person name="Gujja S."/>
            <person name="Hansen M."/>
            <person name="Howarth C."/>
            <person name="Imamovic A."/>
            <person name="Ireland A."/>
            <person name="Larimer J."/>
            <person name="McCowan C."/>
            <person name="Murphy C."/>
            <person name="Pearson M."/>
            <person name="Poon T.W."/>
            <person name="Priest M."/>
            <person name="Roberts A."/>
            <person name="Saif S."/>
            <person name="Shea T."/>
            <person name="Sykes S."/>
            <person name="Wortman J."/>
            <person name="Nusbaum C."/>
            <person name="Birren B."/>
        </authorList>
    </citation>
    <scope>NUCLEOTIDE SEQUENCE [LARGE SCALE GENOMIC DNA]</scope>
    <source>
        <strain evidence="6">APO3</strain>
    </source>
</reference>
<dbReference type="AlphaFoldDB" id="W4HA15"/>
<keyword evidence="3" id="KW-0418">Kinase</keyword>
<dbReference type="PANTHER" id="PTHR12358:SF31">
    <property type="entry name" value="ACYLGLYCEROL KINASE, MITOCHONDRIAL"/>
    <property type="match status" value="1"/>
</dbReference>
<evidence type="ECO:0000256" key="3">
    <source>
        <dbReference type="ARBA" id="ARBA00022777"/>
    </source>
</evidence>
<dbReference type="InterPro" id="IPR016064">
    <property type="entry name" value="NAD/diacylglycerol_kinase_sf"/>
</dbReference>
<dbReference type="GO" id="GO:0001727">
    <property type="term" value="F:lipid kinase activity"/>
    <property type="evidence" value="ECO:0007669"/>
    <property type="project" value="TreeGrafter"/>
</dbReference>
<dbReference type="EMBL" id="KI913114">
    <property type="protein sequence ID" value="ETV88875.1"/>
    <property type="molecule type" value="Genomic_DNA"/>
</dbReference>
<dbReference type="InterPro" id="IPR050187">
    <property type="entry name" value="Lipid_Phosphate_FormReg"/>
</dbReference>
<accession>W4HA15</accession>
<dbReference type="PANTHER" id="PTHR12358">
    <property type="entry name" value="SPHINGOSINE KINASE"/>
    <property type="match status" value="1"/>
</dbReference>
<dbReference type="SUPFAM" id="SSF111331">
    <property type="entry name" value="NAD kinase/diacylglycerol kinase-like"/>
    <property type="match status" value="1"/>
</dbReference>
<dbReference type="GO" id="GO:0005737">
    <property type="term" value="C:cytoplasm"/>
    <property type="evidence" value="ECO:0007669"/>
    <property type="project" value="TreeGrafter"/>
</dbReference>
<name>W4HA15_APHAT</name>
<dbReference type="GO" id="GO:0005524">
    <property type="term" value="F:ATP binding"/>
    <property type="evidence" value="ECO:0007669"/>
    <property type="project" value="UniProtKB-KW"/>
</dbReference>
<evidence type="ECO:0000256" key="1">
    <source>
        <dbReference type="ARBA" id="ARBA00022679"/>
    </source>
</evidence>
<dbReference type="Pfam" id="PF00781">
    <property type="entry name" value="DAGK_cat"/>
    <property type="match status" value="1"/>
</dbReference>
<dbReference type="InterPro" id="IPR045540">
    <property type="entry name" value="YegS/DAGK_C"/>
</dbReference>
<dbReference type="PROSITE" id="PS50146">
    <property type="entry name" value="DAGK"/>
    <property type="match status" value="1"/>
</dbReference>